<protein>
    <recommendedName>
        <fullName evidence="2">LIM zinc-binding domain-containing protein</fullName>
    </recommendedName>
</protein>
<organism evidence="1">
    <name type="scientific">Wuchereria bancrofti</name>
    <dbReference type="NCBI Taxonomy" id="6293"/>
    <lineage>
        <taxon>Eukaryota</taxon>
        <taxon>Metazoa</taxon>
        <taxon>Ecdysozoa</taxon>
        <taxon>Nematoda</taxon>
        <taxon>Chromadorea</taxon>
        <taxon>Rhabditida</taxon>
        <taxon>Spirurina</taxon>
        <taxon>Spiruromorpha</taxon>
        <taxon>Filarioidea</taxon>
        <taxon>Onchocercidae</taxon>
        <taxon>Wuchereria</taxon>
    </lineage>
</organism>
<dbReference type="STRING" id="6293.A0A1I8ENJ4"/>
<proteinExistence type="predicted"/>
<reference evidence="1" key="1">
    <citation type="submission" date="2016-11" db="UniProtKB">
        <authorList>
            <consortium name="WormBaseParasite"/>
        </authorList>
    </citation>
    <scope>IDENTIFICATION</scope>
    <source>
        <strain evidence="1">pt0022</strain>
    </source>
</reference>
<dbReference type="AlphaFoldDB" id="A0A1I8ENJ4"/>
<evidence type="ECO:0000313" key="1">
    <source>
        <dbReference type="WBParaSite" id="maker-PairedContig_3533-snap-gene-4.6-mRNA-1"/>
    </source>
</evidence>
<name>A0A1I8ENJ4_WUCBA</name>
<evidence type="ECO:0008006" key="2">
    <source>
        <dbReference type="Google" id="ProtNLM"/>
    </source>
</evidence>
<dbReference type="Gene3D" id="2.10.110.10">
    <property type="entry name" value="Cysteine Rich Protein"/>
    <property type="match status" value="1"/>
</dbReference>
<sequence>MIVFGTRIRTNFIDNIKYMMMNCFADVCFKCNTILMGSNLKVFGKCWFLKCYACSTCDTMLNQKSKVIEWDM</sequence>
<dbReference type="WBParaSite" id="maker-PairedContig_3533-snap-gene-4.6-mRNA-1">
    <property type="protein sequence ID" value="maker-PairedContig_3533-snap-gene-4.6-mRNA-1"/>
    <property type="gene ID" value="maker-PairedContig_3533-snap-gene-4.6"/>
</dbReference>
<accession>A0A1I8ENJ4</accession>